<keyword evidence="1" id="KW-0732">Signal</keyword>
<dbReference type="InParanoid" id="A0A0C3PXR8"/>
<reference evidence="3" key="2">
    <citation type="submission" date="2015-01" db="EMBL/GenBank/DDBJ databases">
        <title>Evolutionary Origins and Diversification of the Mycorrhizal Mutualists.</title>
        <authorList>
            <consortium name="DOE Joint Genome Institute"/>
            <consortium name="Mycorrhizal Genomics Consortium"/>
            <person name="Kohler A."/>
            <person name="Kuo A."/>
            <person name="Nagy L.G."/>
            <person name="Floudas D."/>
            <person name="Copeland A."/>
            <person name="Barry K.W."/>
            <person name="Cichocki N."/>
            <person name="Veneault-Fourrey C."/>
            <person name="LaButti K."/>
            <person name="Lindquist E.A."/>
            <person name="Lipzen A."/>
            <person name="Lundell T."/>
            <person name="Morin E."/>
            <person name="Murat C."/>
            <person name="Riley R."/>
            <person name="Ohm R."/>
            <person name="Sun H."/>
            <person name="Tunlid A."/>
            <person name="Henrissat B."/>
            <person name="Grigoriev I.V."/>
            <person name="Hibbett D.S."/>
            <person name="Martin F."/>
        </authorList>
    </citation>
    <scope>NUCLEOTIDE SEQUENCE [LARGE SCALE GENOMIC DNA]</scope>
    <source>
        <strain evidence="3">Marx 270</strain>
    </source>
</reference>
<dbReference type="EMBL" id="KN831945">
    <property type="protein sequence ID" value="KIO14281.1"/>
    <property type="molecule type" value="Genomic_DNA"/>
</dbReference>
<dbReference type="AlphaFoldDB" id="A0A0C3PXR8"/>
<reference evidence="2 3" key="1">
    <citation type="submission" date="2014-04" db="EMBL/GenBank/DDBJ databases">
        <authorList>
            <consortium name="DOE Joint Genome Institute"/>
            <person name="Kuo A."/>
            <person name="Kohler A."/>
            <person name="Costa M.D."/>
            <person name="Nagy L.G."/>
            <person name="Floudas D."/>
            <person name="Copeland A."/>
            <person name="Barry K.W."/>
            <person name="Cichocki N."/>
            <person name="Veneault-Fourrey C."/>
            <person name="LaButti K."/>
            <person name="Lindquist E.A."/>
            <person name="Lipzen A."/>
            <person name="Lundell T."/>
            <person name="Morin E."/>
            <person name="Murat C."/>
            <person name="Sun H."/>
            <person name="Tunlid A."/>
            <person name="Henrissat B."/>
            <person name="Grigoriev I.V."/>
            <person name="Hibbett D.S."/>
            <person name="Martin F."/>
            <person name="Nordberg H.P."/>
            <person name="Cantor M.N."/>
            <person name="Hua S.X."/>
        </authorList>
    </citation>
    <scope>NUCLEOTIDE SEQUENCE [LARGE SCALE GENOMIC DNA]</scope>
    <source>
        <strain evidence="2 3">Marx 270</strain>
    </source>
</reference>
<accession>A0A0C3PXR8</accession>
<evidence type="ECO:0000313" key="3">
    <source>
        <dbReference type="Proteomes" id="UP000054217"/>
    </source>
</evidence>
<evidence type="ECO:0000256" key="1">
    <source>
        <dbReference type="SAM" id="SignalP"/>
    </source>
</evidence>
<keyword evidence="3" id="KW-1185">Reference proteome</keyword>
<dbReference type="Proteomes" id="UP000054217">
    <property type="component" value="Unassembled WGS sequence"/>
</dbReference>
<organism evidence="2 3">
    <name type="scientific">Pisolithus tinctorius Marx 270</name>
    <dbReference type="NCBI Taxonomy" id="870435"/>
    <lineage>
        <taxon>Eukaryota</taxon>
        <taxon>Fungi</taxon>
        <taxon>Dikarya</taxon>
        <taxon>Basidiomycota</taxon>
        <taxon>Agaricomycotina</taxon>
        <taxon>Agaricomycetes</taxon>
        <taxon>Agaricomycetidae</taxon>
        <taxon>Boletales</taxon>
        <taxon>Sclerodermatineae</taxon>
        <taxon>Pisolithaceae</taxon>
        <taxon>Pisolithus</taxon>
    </lineage>
</organism>
<gene>
    <name evidence="2" type="ORF">M404DRAFT_12129</name>
</gene>
<feature type="signal peptide" evidence="1">
    <location>
        <begin position="1"/>
        <end position="21"/>
    </location>
</feature>
<proteinExistence type="predicted"/>
<dbReference type="OrthoDB" id="2564904at2759"/>
<dbReference type="STRING" id="870435.A0A0C3PXR8"/>
<name>A0A0C3PXR8_PISTI</name>
<sequence>MPYASSTIFASLVLVLGYVHARHIDAYTPQSAPYQTWPGQSGYNQCGTSYNQSSECQNVYLNNVQDFCLWAPPYPGSTIGDTEQVEVAWCMQSGYGTRLIPDGTITGAHLVVTPDYVQITGVGNLTNINILNNDQGGEFDYYGAAGGGYPVGGLVFSSAFGQLQQVDTWTSFISYDLFCFRACKPSVNSSTLCQYAYSVMGCEWNMPANYSAGVFEECVGDSGQPMGVYGTSTFSQGQPTTPAPLPMPPSSSCTFYSTITNGQGVLPSGAASTRATEVPITPAFRSRPYILSV</sequence>
<dbReference type="HOGENOM" id="CLU_036093_1_1_1"/>
<feature type="chain" id="PRO_5002180576" description="Carbohydrate-binding module family 13 protein" evidence="1">
    <location>
        <begin position="22"/>
        <end position="293"/>
    </location>
</feature>
<protein>
    <recommendedName>
        <fullName evidence="4">Carbohydrate-binding module family 13 protein</fullName>
    </recommendedName>
</protein>
<evidence type="ECO:0000313" key="2">
    <source>
        <dbReference type="EMBL" id="KIO14281.1"/>
    </source>
</evidence>
<evidence type="ECO:0008006" key="4">
    <source>
        <dbReference type="Google" id="ProtNLM"/>
    </source>
</evidence>